<proteinExistence type="predicted"/>
<organism evidence="1 2">
    <name type="scientific">Acinetobacter phage Ab_SZ3</name>
    <dbReference type="NCBI Taxonomy" id="2781361"/>
    <lineage>
        <taxon>Viruses</taxon>
        <taxon>Duplodnaviria</taxon>
        <taxon>Heunggongvirae</taxon>
        <taxon>Uroviricota</taxon>
        <taxon>Caudoviricetes</taxon>
        <taxon>Lokivirus</taxon>
        <taxon>Lokivirus IMEAB3</taxon>
    </lineage>
</organism>
<gene>
    <name evidence="1" type="ORF">AbSZ3_39</name>
</gene>
<evidence type="ECO:0000313" key="2">
    <source>
        <dbReference type="Proteomes" id="UP000663632"/>
    </source>
</evidence>
<sequence>MNSRALAAAALRAADAMREMGEAIAIAEAERETPIVPQYQRIKDMDFYVERKPEPWQRKGKRYKGRR</sequence>
<dbReference type="Proteomes" id="UP000663632">
    <property type="component" value="Segment"/>
</dbReference>
<reference evidence="1" key="1">
    <citation type="submission" date="2020-10" db="EMBL/GenBank/DDBJ databases">
        <title>Clinical experience of personalized bacteriophage therapy in a case of hospital-acquired pneumonia with carbapenem-resistant Acinetobacter baumannii.</title>
        <authorList>
            <person name="Tan X."/>
            <person name="Ma Y."/>
        </authorList>
    </citation>
    <scope>NUCLEOTIDE SEQUENCE</scope>
</reference>
<name>A0A873WI41_9CAUD</name>
<protein>
    <submittedName>
        <fullName evidence="1">Uncharacterized protein</fullName>
    </submittedName>
</protein>
<dbReference type="EMBL" id="MW151244">
    <property type="protein sequence ID" value="QPB10404.1"/>
    <property type="molecule type" value="Genomic_DNA"/>
</dbReference>
<evidence type="ECO:0000313" key="1">
    <source>
        <dbReference type="EMBL" id="QPB10404.1"/>
    </source>
</evidence>
<accession>A0A873WI41</accession>